<dbReference type="RefSeq" id="XP_003136028.1">
    <property type="nucleotide sequence ID" value="XM_003135980.1"/>
</dbReference>
<dbReference type="EMBL" id="JH712159">
    <property type="protein sequence ID" value="EFO28048.1"/>
    <property type="molecule type" value="Genomic_DNA"/>
</dbReference>
<feature type="region of interest" description="Disordered" evidence="1">
    <location>
        <begin position="33"/>
        <end position="57"/>
    </location>
</feature>
<dbReference type="CTD" id="9937808"/>
<gene>
    <name evidence="2" type="ORF">LOAG_00440</name>
</gene>
<feature type="compositionally biased region" description="Low complexity" evidence="1">
    <location>
        <begin position="47"/>
        <end position="57"/>
    </location>
</feature>
<evidence type="ECO:0000256" key="1">
    <source>
        <dbReference type="SAM" id="MobiDB-lite"/>
    </source>
</evidence>
<evidence type="ECO:0000313" key="2">
    <source>
        <dbReference type="EMBL" id="EFO28048.1"/>
    </source>
</evidence>
<accession>A0A1S0UB63</accession>
<dbReference type="KEGG" id="loa:LOAG_00440"/>
<protein>
    <submittedName>
        <fullName evidence="2">Uncharacterized protein</fullName>
    </submittedName>
</protein>
<reference evidence="2" key="1">
    <citation type="submission" date="2012-04" db="EMBL/GenBank/DDBJ databases">
        <title>The Genome Sequence of Loa loa.</title>
        <authorList>
            <consortium name="The Broad Institute Genome Sequencing Platform"/>
            <consortium name="Broad Institute Genome Sequencing Center for Infectious Disease"/>
            <person name="Nutman T.B."/>
            <person name="Fink D.L."/>
            <person name="Russ C."/>
            <person name="Young S."/>
            <person name="Zeng Q."/>
            <person name="Gargeya S."/>
            <person name="Alvarado L."/>
            <person name="Berlin A."/>
            <person name="Chapman S.B."/>
            <person name="Chen Z."/>
            <person name="Freedman E."/>
            <person name="Gellesch M."/>
            <person name="Goldberg J."/>
            <person name="Griggs A."/>
            <person name="Gujja S."/>
            <person name="Heilman E.R."/>
            <person name="Heiman D."/>
            <person name="Howarth C."/>
            <person name="Mehta T."/>
            <person name="Neiman D."/>
            <person name="Pearson M."/>
            <person name="Roberts A."/>
            <person name="Saif S."/>
            <person name="Shea T."/>
            <person name="Shenoy N."/>
            <person name="Sisk P."/>
            <person name="Stolte C."/>
            <person name="Sykes S."/>
            <person name="White J."/>
            <person name="Yandava C."/>
            <person name="Haas B."/>
            <person name="Henn M.R."/>
            <person name="Nusbaum C."/>
            <person name="Birren B."/>
        </authorList>
    </citation>
    <scope>NUCLEOTIDE SEQUENCE [LARGE SCALE GENOMIC DNA]</scope>
</reference>
<feature type="region of interest" description="Disordered" evidence="1">
    <location>
        <begin position="99"/>
        <end position="120"/>
    </location>
</feature>
<dbReference type="AlphaFoldDB" id="A0A1S0UB63"/>
<proteinExistence type="predicted"/>
<dbReference type="InParanoid" id="A0A1S0UB63"/>
<dbReference type="GeneID" id="9937808"/>
<sequence>MSCEWPNWLKSEMCTSKIPGNCSMTKISLSISRQHEVQDRHTRTRTHIPTPTHTDTQTDAQTHTYIYIYIIQKSMGEREKEQAGNTKKLLAFRAVNNNKQYGGERAGGGRELNYPRHTFI</sequence>
<organism evidence="2">
    <name type="scientific">Loa loa</name>
    <name type="common">Eye worm</name>
    <name type="synonym">Filaria loa</name>
    <dbReference type="NCBI Taxonomy" id="7209"/>
    <lineage>
        <taxon>Eukaryota</taxon>
        <taxon>Metazoa</taxon>
        <taxon>Ecdysozoa</taxon>
        <taxon>Nematoda</taxon>
        <taxon>Chromadorea</taxon>
        <taxon>Rhabditida</taxon>
        <taxon>Spirurina</taxon>
        <taxon>Spiruromorpha</taxon>
        <taxon>Filarioidea</taxon>
        <taxon>Onchocercidae</taxon>
        <taxon>Loa</taxon>
    </lineage>
</organism>
<name>A0A1S0UB63_LOALO</name>